<comment type="caution">
    <text evidence="2">The sequence shown here is derived from an EMBL/GenBank/DDBJ whole genome shotgun (WGS) entry which is preliminary data.</text>
</comment>
<name>A0A368XX06_9BURK</name>
<gene>
    <name evidence="2" type="ORF">DES41_10319</name>
</gene>
<protein>
    <submittedName>
        <fullName evidence="2">Uncharacterized protein</fullName>
    </submittedName>
</protein>
<keyword evidence="1" id="KW-0472">Membrane</keyword>
<accession>A0A368XX06</accession>
<dbReference type="EMBL" id="QPJK01000003">
    <property type="protein sequence ID" value="RCW72415.1"/>
    <property type="molecule type" value="Genomic_DNA"/>
</dbReference>
<keyword evidence="1" id="KW-1133">Transmembrane helix</keyword>
<sequence length="80" mass="8911">MLVRWFAAVVLDMQCLVGVVVVVHFLRVHDHVRDDLGLVVKMGRGDPRQCLPDHGNQQDEGSAFGSHRRIVEVARIAADP</sequence>
<dbReference type="AlphaFoldDB" id="A0A368XX06"/>
<evidence type="ECO:0000313" key="2">
    <source>
        <dbReference type="EMBL" id="RCW72415.1"/>
    </source>
</evidence>
<evidence type="ECO:0000313" key="3">
    <source>
        <dbReference type="Proteomes" id="UP000252884"/>
    </source>
</evidence>
<keyword evidence="1" id="KW-0812">Transmembrane</keyword>
<dbReference type="Proteomes" id="UP000252884">
    <property type="component" value="Unassembled WGS sequence"/>
</dbReference>
<proteinExistence type="predicted"/>
<feature type="transmembrane region" description="Helical" evidence="1">
    <location>
        <begin position="6"/>
        <end position="26"/>
    </location>
</feature>
<organism evidence="2 3">
    <name type="scientific">Pseudorhodoferax soli</name>
    <dbReference type="NCBI Taxonomy" id="545864"/>
    <lineage>
        <taxon>Bacteria</taxon>
        <taxon>Pseudomonadati</taxon>
        <taxon>Pseudomonadota</taxon>
        <taxon>Betaproteobacteria</taxon>
        <taxon>Burkholderiales</taxon>
        <taxon>Comamonadaceae</taxon>
    </lineage>
</organism>
<reference evidence="2 3" key="1">
    <citation type="submission" date="2018-07" db="EMBL/GenBank/DDBJ databases">
        <title>Genomic Encyclopedia of Type Strains, Phase IV (KMG-IV): sequencing the most valuable type-strain genomes for metagenomic binning, comparative biology and taxonomic classification.</title>
        <authorList>
            <person name="Goeker M."/>
        </authorList>
    </citation>
    <scope>NUCLEOTIDE SEQUENCE [LARGE SCALE GENOMIC DNA]</scope>
    <source>
        <strain evidence="2 3">DSM 21634</strain>
    </source>
</reference>
<evidence type="ECO:0000256" key="1">
    <source>
        <dbReference type="SAM" id="Phobius"/>
    </source>
</evidence>
<keyword evidence="3" id="KW-1185">Reference proteome</keyword>